<organism evidence="2 3">
    <name type="scientific">Giardia intestinalis (strain P15)</name>
    <name type="common">Giardia lamblia</name>
    <dbReference type="NCBI Taxonomy" id="658858"/>
    <lineage>
        <taxon>Eukaryota</taxon>
        <taxon>Metamonada</taxon>
        <taxon>Diplomonadida</taxon>
        <taxon>Hexamitidae</taxon>
        <taxon>Giardiinae</taxon>
        <taxon>Giardia</taxon>
    </lineage>
</organism>
<dbReference type="AlphaFoldDB" id="E1F8Z6"/>
<evidence type="ECO:0000313" key="2">
    <source>
        <dbReference type="EMBL" id="EFO61073.1"/>
    </source>
</evidence>
<evidence type="ECO:0000256" key="1">
    <source>
        <dbReference type="SAM" id="MobiDB-lite"/>
    </source>
</evidence>
<feature type="region of interest" description="Disordered" evidence="1">
    <location>
        <begin position="183"/>
        <end position="232"/>
    </location>
</feature>
<sequence length="294" mass="30584">MRAPASKEYKSIAFNAATNTTGSMRLGIDTSVTHYAELAPIGVNDVLHKKTRRRRGLTPTPRGIARSPVVEPAPSGLGCVTGSTAPEAGPPGPTRARVACLQAQAAAARGWAREGGVSGGRHEEPSAAQGERAAWGFLPSGAGWHPNLESWAPDLGAASERGPPAPWEEGSYKHTSYSEIANKPTCSSAPPGARPPLSEPASRGPGCPSRDPWGRVVDPSRPASAGAAGDRASSADCRFSAAFFIAPEEAQALPPEPAGVWPWMPDVSVAARATDSPGQQLATGRRRNRVNLII</sequence>
<dbReference type="EMBL" id="ACVC01000400">
    <property type="protein sequence ID" value="EFO61073.1"/>
    <property type="molecule type" value="Genomic_DNA"/>
</dbReference>
<accession>E1F8Z6</accession>
<feature type="region of interest" description="Disordered" evidence="1">
    <location>
        <begin position="148"/>
        <end position="171"/>
    </location>
</feature>
<feature type="region of interest" description="Disordered" evidence="1">
    <location>
        <begin position="111"/>
        <end position="130"/>
    </location>
</feature>
<reference evidence="2 3" key="1">
    <citation type="journal article" date="2010" name="BMC Genomics">
        <title>Genome analysis and comparative genomics of a Giardia intestinalis assemblage E isolate.</title>
        <authorList>
            <person name="Jerlstrom-Hultqvist J."/>
            <person name="Franzen O."/>
            <person name="Ankarklev J."/>
            <person name="Xu F."/>
            <person name="Nohynkova E."/>
            <person name="Andersson J.O."/>
            <person name="Svard S.G."/>
            <person name="Andersson B."/>
        </authorList>
    </citation>
    <scope>NUCLEOTIDE SEQUENCE [LARGE SCALE GENOMIC DNA]</scope>
    <source>
        <strain evidence="2 3">P15</strain>
    </source>
</reference>
<protein>
    <submittedName>
        <fullName evidence="2">Uncharacterized protein</fullName>
    </submittedName>
</protein>
<dbReference type="VEuPathDB" id="GiardiaDB:GLP15_2886"/>
<name>E1F8Z6_GIAIA</name>
<comment type="caution">
    <text evidence="2">The sequence shown here is derived from an EMBL/GenBank/DDBJ whole genome shotgun (WGS) entry which is preliminary data.</text>
</comment>
<evidence type="ECO:0000313" key="3">
    <source>
        <dbReference type="Proteomes" id="UP000008974"/>
    </source>
</evidence>
<dbReference type="Proteomes" id="UP000008974">
    <property type="component" value="Unassembled WGS sequence"/>
</dbReference>
<gene>
    <name evidence="2" type="ORF">GLP15_2886</name>
</gene>
<proteinExistence type="predicted"/>
<feature type="compositionally biased region" description="Low complexity" evidence="1">
    <location>
        <begin position="219"/>
        <end position="232"/>
    </location>
</feature>